<dbReference type="InterPro" id="IPR029058">
    <property type="entry name" value="AB_hydrolase_fold"/>
</dbReference>
<keyword evidence="3" id="KW-1185">Reference proteome</keyword>
<sequence>MDLLKTSEKADGPPKSELLSPVSASTSWSLLPKGINPNRFVYVIRLPKQKPTKPVIVEMRKETWRSRKWMERFQTEKDVPLTHRERCHLYGDICLDTVWVLCCPPCSTVGLANKFAFSAPKKANYWPLTPPEYAGNPWDSTVVGTLDLSSNVRVFWVSTSKGTRIACTYVPLPQSSAPVILFSHSNADDIGTIIRHLRLMSRILYCHIFAYDYSGYGLSEGEASIKNLYSDCEAAYLALRFYYGFNQDDIIFYGASLGSVAAAHLAAKYSCKGLIMMASVPSGIRLLCRGELPFGQRETFPFDVLDNVTLAKKIRCPVLVVHGEDDQLCVIEGARFLVKQLPFPAPPAFYKDVGHNEVELFRLATMRISHFIHSEAFNIWVMIHEQNAEKKTSMK</sequence>
<organism evidence="2 3">
    <name type="scientific">Ramazzottius varieornatus</name>
    <name type="common">Water bear</name>
    <name type="synonym">Tardigrade</name>
    <dbReference type="NCBI Taxonomy" id="947166"/>
    <lineage>
        <taxon>Eukaryota</taxon>
        <taxon>Metazoa</taxon>
        <taxon>Ecdysozoa</taxon>
        <taxon>Tardigrada</taxon>
        <taxon>Eutardigrada</taxon>
        <taxon>Parachela</taxon>
        <taxon>Hypsibioidea</taxon>
        <taxon>Ramazzottiidae</taxon>
        <taxon>Ramazzottius</taxon>
    </lineage>
</organism>
<comment type="caution">
    <text evidence="2">The sequence shown here is derived from an EMBL/GenBank/DDBJ whole genome shotgun (WGS) entry which is preliminary data.</text>
</comment>
<evidence type="ECO:0000256" key="1">
    <source>
        <dbReference type="SAM" id="MobiDB-lite"/>
    </source>
</evidence>
<dbReference type="AlphaFoldDB" id="A0A1D1VRP7"/>
<dbReference type="Proteomes" id="UP000186922">
    <property type="component" value="Unassembled WGS sequence"/>
</dbReference>
<dbReference type="SUPFAM" id="SSF53474">
    <property type="entry name" value="alpha/beta-Hydrolases"/>
    <property type="match status" value="1"/>
</dbReference>
<evidence type="ECO:0000313" key="2">
    <source>
        <dbReference type="EMBL" id="GAV02408.1"/>
    </source>
</evidence>
<name>A0A1D1VRP7_RAMVA</name>
<protein>
    <recommendedName>
        <fullName evidence="4">Serine aminopeptidase S33 domain-containing protein</fullName>
    </recommendedName>
</protein>
<accession>A0A1D1VRP7</accession>
<reference evidence="2 3" key="1">
    <citation type="journal article" date="2016" name="Nat. Commun.">
        <title>Extremotolerant tardigrade genome and improved radiotolerance of human cultured cells by tardigrade-unique protein.</title>
        <authorList>
            <person name="Hashimoto T."/>
            <person name="Horikawa D.D."/>
            <person name="Saito Y."/>
            <person name="Kuwahara H."/>
            <person name="Kozuka-Hata H."/>
            <person name="Shin-I T."/>
            <person name="Minakuchi Y."/>
            <person name="Ohishi K."/>
            <person name="Motoyama A."/>
            <person name="Aizu T."/>
            <person name="Enomoto A."/>
            <person name="Kondo K."/>
            <person name="Tanaka S."/>
            <person name="Hara Y."/>
            <person name="Koshikawa S."/>
            <person name="Sagara H."/>
            <person name="Miura T."/>
            <person name="Yokobori S."/>
            <person name="Miyagawa K."/>
            <person name="Suzuki Y."/>
            <person name="Kubo T."/>
            <person name="Oyama M."/>
            <person name="Kohara Y."/>
            <person name="Fujiyama A."/>
            <person name="Arakawa K."/>
            <person name="Katayama T."/>
            <person name="Toyoda A."/>
            <person name="Kunieda T."/>
        </authorList>
    </citation>
    <scope>NUCLEOTIDE SEQUENCE [LARGE SCALE GENOMIC DNA]</scope>
    <source>
        <strain evidence="2 3">YOKOZUNA-1</strain>
    </source>
</reference>
<evidence type="ECO:0000313" key="3">
    <source>
        <dbReference type="Proteomes" id="UP000186922"/>
    </source>
</evidence>
<dbReference type="EMBL" id="BDGG01000008">
    <property type="protein sequence ID" value="GAV02408.1"/>
    <property type="molecule type" value="Genomic_DNA"/>
</dbReference>
<proteinExistence type="predicted"/>
<dbReference type="PANTHER" id="PTHR12277:SF81">
    <property type="entry name" value="PROTEIN ABHD13"/>
    <property type="match status" value="1"/>
</dbReference>
<dbReference type="OrthoDB" id="446723at2759"/>
<dbReference type="STRING" id="947166.A0A1D1VRP7"/>
<feature type="region of interest" description="Disordered" evidence="1">
    <location>
        <begin position="1"/>
        <end position="20"/>
    </location>
</feature>
<feature type="compositionally biased region" description="Basic and acidic residues" evidence="1">
    <location>
        <begin position="1"/>
        <end position="14"/>
    </location>
</feature>
<dbReference type="PANTHER" id="PTHR12277">
    <property type="entry name" value="ALPHA/BETA HYDROLASE DOMAIN-CONTAINING PROTEIN"/>
    <property type="match status" value="1"/>
</dbReference>
<dbReference type="Gene3D" id="3.40.50.1820">
    <property type="entry name" value="alpha/beta hydrolase"/>
    <property type="match status" value="1"/>
</dbReference>
<evidence type="ECO:0008006" key="4">
    <source>
        <dbReference type="Google" id="ProtNLM"/>
    </source>
</evidence>
<gene>
    <name evidence="2" type="primary">RvY_12978-1</name>
    <name evidence="2" type="synonym">RvY_12978.1</name>
    <name evidence="2" type="ORF">RvY_12978</name>
</gene>